<dbReference type="FunFam" id="1.20.200.10:FF:000001">
    <property type="entry name" value="Fumarate hydratase, mitochondrial"/>
    <property type="match status" value="1"/>
</dbReference>
<gene>
    <name evidence="4" type="ORF">G1C98_0161</name>
</gene>
<dbReference type="SUPFAM" id="SSF48557">
    <property type="entry name" value="L-aspartase-like"/>
    <property type="match status" value="1"/>
</dbReference>
<dbReference type="PROSITE" id="PS00163">
    <property type="entry name" value="FUMARATE_LYASES"/>
    <property type="match status" value="1"/>
</dbReference>
<feature type="domain" description="Fumarate lyase N-terminal" evidence="2">
    <location>
        <begin position="57"/>
        <end position="386"/>
    </location>
</feature>
<dbReference type="NCBIfam" id="NF008909">
    <property type="entry name" value="PRK12273.1"/>
    <property type="match status" value="1"/>
</dbReference>
<dbReference type="GO" id="GO:0008797">
    <property type="term" value="F:aspartate ammonia-lyase activity"/>
    <property type="evidence" value="ECO:0007669"/>
    <property type="project" value="TreeGrafter"/>
</dbReference>
<evidence type="ECO:0000256" key="1">
    <source>
        <dbReference type="ARBA" id="ARBA00023239"/>
    </source>
</evidence>
<dbReference type="InterPro" id="IPR020557">
    <property type="entry name" value="Fumarate_lyase_CS"/>
</dbReference>
<protein>
    <submittedName>
        <fullName evidence="4">Aspartate ammonia-lyase</fullName>
    </submittedName>
</protein>
<dbReference type="Gene3D" id="1.20.200.10">
    <property type="entry name" value="Fumarase/aspartase (Central domain)"/>
    <property type="match status" value="1"/>
</dbReference>
<accession>A0A7Y0ES50</accession>
<keyword evidence="1 4" id="KW-0456">Lyase</keyword>
<organism evidence="4 5">
    <name type="scientific">Bifidobacterium erythrocebi</name>
    <dbReference type="NCBI Taxonomy" id="2675325"/>
    <lineage>
        <taxon>Bacteria</taxon>
        <taxon>Bacillati</taxon>
        <taxon>Actinomycetota</taxon>
        <taxon>Actinomycetes</taxon>
        <taxon>Bifidobacteriales</taxon>
        <taxon>Bifidobacteriaceae</taxon>
        <taxon>Bifidobacterium</taxon>
    </lineage>
</organism>
<dbReference type="AlphaFoldDB" id="A0A7Y0ES50"/>
<dbReference type="PRINTS" id="PR00149">
    <property type="entry name" value="FUMRATELYASE"/>
</dbReference>
<sequence length="507" mass="54147">MTMAQRTATTASHTMPRLATKTLAARTAETATAAATVNEPGIEPQPTRIEHDCIGSAAVPANAYWGIHTLRAISNFPVSGITVSDHPEIIHAYGTVKRACARANRELGGIDAYQAELVDRACADVIAGKLDDQFPIDVLQGGAGTSTNMNVNEVIANRALELGHYPRGEYEIIHPNDTVNKSQSTNDSYPAAARLALIEASRTLIDSTRKLSASFSSLSQRTMTVVKIGRTQLQDAVPMTFGQEFGAFATQLGSDAALLEQQHEPLSVVNLGGTAIGTGICADVRFRELAARHLAKLTGLPIRPASDPVGATSDVSDFVTLSGVIKRTALHLGKIANDLRLLASGPRAGLAEIQLPPRQAGSSIMPGKVNPVIPECVNQTVFMVMGMDTTVSYAAEAGQLQLNAFEPVMLHAMLTGMHMLARAMDTLRERCVNGIKVNKETGLEEAMRSSSLATSLIDYVGYEKAVQIAKDALAKDITVRAAADRDGSIRPEILDSILDPRDLTRVY</sequence>
<evidence type="ECO:0000259" key="2">
    <source>
        <dbReference type="Pfam" id="PF00206"/>
    </source>
</evidence>
<dbReference type="Proteomes" id="UP000529710">
    <property type="component" value="Unassembled WGS sequence"/>
</dbReference>
<dbReference type="Gene3D" id="1.10.40.30">
    <property type="entry name" value="Fumarase/aspartase (C-terminal domain)"/>
    <property type="match status" value="1"/>
</dbReference>
<dbReference type="GO" id="GO:0006531">
    <property type="term" value="P:aspartate metabolic process"/>
    <property type="evidence" value="ECO:0007669"/>
    <property type="project" value="TreeGrafter"/>
</dbReference>
<dbReference type="Pfam" id="PF00206">
    <property type="entry name" value="Lyase_1"/>
    <property type="match status" value="1"/>
</dbReference>
<dbReference type="InterPro" id="IPR051546">
    <property type="entry name" value="Aspartate_Ammonia-Lyase"/>
</dbReference>
<dbReference type="RefSeq" id="WP_205831819.1">
    <property type="nucleotide sequence ID" value="NZ_JAAIIF010000003.1"/>
</dbReference>
<dbReference type="Pfam" id="PF10415">
    <property type="entry name" value="FumaraseC_C"/>
    <property type="match status" value="1"/>
</dbReference>
<dbReference type="PANTHER" id="PTHR42696">
    <property type="entry name" value="ASPARTATE AMMONIA-LYASE"/>
    <property type="match status" value="1"/>
</dbReference>
<proteinExistence type="predicted"/>
<dbReference type="InterPro" id="IPR008948">
    <property type="entry name" value="L-Aspartase-like"/>
</dbReference>
<reference evidence="4 5" key="1">
    <citation type="submission" date="2020-02" db="EMBL/GenBank/DDBJ databases">
        <title>Characterization of phylogenetic diversity of novel bifidobacterial species isolated in Czech ZOOs.</title>
        <authorList>
            <person name="Lugli G.A."/>
            <person name="Vera N.B."/>
            <person name="Ventura M."/>
        </authorList>
    </citation>
    <scope>NUCLEOTIDE SEQUENCE [LARGE SCALE GENOMIC DNA]</scope>
    <source>
        <strain evidence="4 5">DSM 109960</strain>
    </source>
</reference>
<keyword evidence="5" id="KW-1185">Reference proteome</keyword>
<dbReference type="InterPro" id="IPR024083">
    <property type="entry name" value="Fumarase/histidase_N"/>
</dbReference>
<comment type="caution">
    <text evidence="4">The sequence shown here is derived from an EMBL/GenBank/DDBJ whole genome shotgun (WGS) entry which is preliminary data.</text>
</comment>
<dbReference type="PANTHER" id="PTHR42696:SF2">
    <property type="entry name" value="ASPARTATE AMMONIA-LYASE"/>
    <property type="match status" value="1"/>
</dbReference>
<dbReference type="Gene3D" id="1.10.275.10">
    <property type="entry name" value="Fumarase/aspartase (N-terminal domain)"/>
    <property type="match status" value="1"/>
</dbReference>
<evidence type="ECO:0000313" key="4">
    <source>
        <dbReference type="EMBL" id="NMM95425.1"/>
    </source>
</evidence>
<dbReference type="InterPro" id="IPR022761">
    <property type="entry name" value="Fumarate_lyase_N"/>
</dbReference>
<dbReference type="GO" id="GO:0005829">
    <property type="term" value="C:cytosol"/>
    <property type="evidence" value="ECO:0007669"/>
    <property type="project" value="TreeGrafter"/>
</dbReference>
<feature type="domain" description="Fumarase C C-terminal" evidence="3">
    <location>
        <begin position="452"/>
        <end position="505"/>
    </location>
</feature>
<name>A0A7Y0ES50_9BIFI</name>
<evidence type="ECO:0000313" key="5">
    <source>
        <dbReference type="Proteomes" id="UP000529710"/>
    </source>
</evidence>
<dbReference type="InterPro" id="IPR000362">
    <property type="entry name" value="Fumarate_lyase_fam"/>
</dbReference>
<evidence type="ECO:0000259" key="3">
    <source>
        <dbReference type="Pfam" id="PF10415"/>
    </source>
</evidence>
<dbReference type="FunFam" id="1.10.275.10:FF:000001">
    <property type="entry name" value="Fumarate hydratase, mitochondrial"/>
    <property type="match status" value="1"/>
</dbReference>
<dbReference type="InterPro" id="IPR018951">
    <property type="entry name" value="Fumarase_C_C"/>
</dbReference>
<dbReference type="GO" id="GO:0006099">
    <property type="term" value="P:tricarboxylic acid cycle"/>
    <property type="evidence" value="ECO:0007669"/>
    <property type="project" value="InterPro"/>
</dbReference>
<dbReference type="CDD" id="cd01357">
    <property type="entry name" value="Aspartase"/>
    <property type="match status" value="1"/>
</dbReference>
<dbReference type="EMBL" id="JAAIIF010000003">
    <property type="protein sequence ID" value="NMM95425.1"/>
    <property type="molecule type" value="Genomic_DNA"/>
</dbReference>